<name>K9WCU1_9CYAN</name>
<dbReference type="EMBL" id="CP003630">
    <property type="protein sequence ID" value="AFZ18215.1"/>
    <property type="molecule type" value="Genomic_DNA"/>
</dbReference>
<proteinExistence type="predicted"/>
<keyword evidence="2" id="KW-1185">Reference proteome</keyword>
<dbReference type="Proteomes" id="UP000010471">
    <property type="component" value="Chromosome"/>
</dbReference>
<evidence type="ECO:0000313" key="2">
    <source>
        <dbReference type="Proteomes" id="UP000010471"/>
    </source>
</evidence>
<dbReference type="RefSeq" id="WP_015182364.1">
    <property type="nucleotide sequence ID" value="NC_019738.1"/>
</dbReference>
<evidence type="ECO:0000313" key="1">
    <source>
        <dbReference type="EMBL" id="AFZ18215.1"/>
    </source>
</evidence>
<dbReference type="OrthoDB" id="532581at2"/>
<protein>
    <recommendedName>
        <fullName evidence="3">DUF4089 domain-containing protein</fullName>
    </recommendedName>
</protein>
<dbReference type="eggNOG" id="ENOG5033FBN">
    <property type="taxonomic scope" value="Bacteria"/>
</dbReference>
<dbReference type="STRING" id="1173027.Mic7113_2413"/>
<evidence type="ECO:0008006" key="3">
    <source>
        <dbReference type="Google" id="ProtNLM"/>
    </source>
</evidence>
<sequence length="62" mass="6927">MPEENLNIAQYVEQTAQLIDLPLAPEYQLNVVENFAKIAAIATLVVEFTLPEDIELAPVFEP</sequence>
<dbReference type="AlphaFoldDB" id="K9WCU1"/>
<gene>
    <name evidence="1" type="ORF">Mic7113_2413</name>
</gene>
<reference evidence="1 2" key="1">
    <citation type="submission" date="2012-06" db="EMBL/GenBank/DDBJ databases">
        <title>Finished chromosome of genome of Microcoleus sp. PCC 7113.</title>
        <authorList>
            <consortium name="US DOE Joint Genome Institute"/>
            <person name="Gugger M."/>
            <person name="Coursin T."/>
            <person name="Rippka R."/>
            <person name="Tandeau De Marsac N."/>
            <person name="Huntemann M."/>
            <person name="Wei C.-L."/>
            <person name="Han J."/>
            <person name="Detter J.C."/>
            <person name="Han C."/>
            <person name="Tapia R."/>
            <person name="Chen A."/>
            <person name="Kyrpides N."/>
            <person name="Mavromatis K."/>
            <person name="Markowitz V."/>
            <person name="Szeto E."/>
            <person name="Ivanova N."/>
            <person name="Pagani I."/>
            <person name="Pati A."/>
            <person name="Goodwin L."/>
            <person name="Nordberg H.P."/>
            <person name="Cantor M.N."/>
            <person name="Hua S.X."/>
            <person name="Woyke T."/>
            <person name="Kerfeld C.A."/>
        </authorList>
    </citation>
    <scope>NUCLEOTIDE SEQUENCE [LARGE SCALE GENOMIC DNA]</scope>
    <source>
        <strain evidence="1 2">PCC 7113</strain>
    </source>
</reference>
<dbReference type="HOGENOM" id="CLU_203091_0_0_3"/>
<dbReference type="Pfam" id="PF13318">
    <property type="entry name" value="AtzG-like"/>
    <property type="match status" value="1"/>
</dbReference>
<dbReference type="InterPro" id="IPR025148">
    <property type="entry name" value="AtzG-like"/>
</dbReference>
<organism evidence="1 2">
    <name type="scientific">Allocoleopsis franciscana PCC 7113</name>
    <dbReference type="NCBI Taxonomy" id="1173027"/>
    <lineage>
        <taxon>Bacteria</taxon>
        <taxon>Bacillati</taxon>
        <taxon>Cyanobacteriota</taxon>
        <taxon>Cyanophyceae</taxon>
        <taxon>Coleofasciculales</taxon>
        <taxon>Coleofasciculaceae</taxon>
        <taxon>Allocoleopsis</taxon>
        <taxon>Allocoleopsis franciscana</taxon>
    </lineage>
</organism>
<accession>K9WCU1</accession>
<dbReference type="KEGG" id="mic:Mic7113_2413"/>